<protein>
    <recommendedName>
        <fullName evidence="2">Selenocysteine-specific elongation factor</fullName>
    </recommendedName>
    <alternativeName>
        <fullName evidence="8">SelB translation factor</fullName>
    </alternativeName>
</protein>
<dbReference type="PRINTS" id="PR00315">
    <property type="entry name" value="ELONGATNFCT"/>
</dbReference>
<dbReference type="GO" id="GO:0003723">
    <property type="term" value="F:RNA binding"/>
    <property type="evidence" value="ECO:0007669"/>
    <property type="project" value="InterPro"/>
</dbReference>
<dbReference type="GO" id="GO:0003924">
    <property type="term" value="F:GTPase activity"/>
    <property type="evidence" value="ECO:0007669"/>
    <property type="project" value="InterPro"/>
</dbReference>
<sequence length="629" mass="71774">MFILGTAGHIDHGKTALIYALTSIDTDRLPEEKERGMTIDLGFAWMKLPSGEKIGIVDVPGHENLIKNMIAGATGIDAVILVIDANEGWMPQTEEHFQIIDLLNIKYGIIALTKVDLVDQNRLKVVEKEIQERLKNTNFFNAPLIKVSAVKNIGIEQIKSAIQNLIAKIKPKRDIGKPRISIDRVFKVKGSGTVITGTLIGGTIHTGMEVIIFPSYRKTRIRNLQSYKEKVESAFPGSRVALNLVGIEKSELHRGDIVFGTKQIRASKNIDVQIQLLPQVKKYSLINRSEVFFFSGTKEILAKVILDEKKYLQDGETGFGQLRFKESIATYLGDRFILRIPSPSKTIGGGLIIDPLAPKHNLKDKAIINFLQTRIKLDLRELILTELNKIIFIKKDNLLANSNYADPEIREMVELLIKEGKIMATNYWLIEKNYWEEQIKKFMHQLNHEYELFPLQTGFPLNKFQSYFYYLKPEIFNHLIEVLTNTKNIASEKGIIFLPSSKPKISPEQKILISKILKIIKDNPLNPPDEKKLNSQIAESKEIIDFLIQEGEIIKLNEGILLENKNYDMMKNKLIDFLKINGSISISQVRDLLGISRKYIIPLLNKMDQEKITQRKENNRILILKNKDK</sequence>
<dbReference type="GO" id="GO:0005737">
    <property type="term" value="C:cytoplasm"/>
    <property type="evidence" value="ECO:0007669"/>
    <property type="project" value="UniProtKB-SubCell"/>
</dbReference>
<dbReference type="CDD" id="cd15491">
    <property type="entry name" value="selB_III"/>
    <property type="match status" value="1"/>
</dbReference>
<dbReference type="Gene3D" id="1.10.10.10">
    <property type="entry name" value="Winged helix-like DNA-binding domain superfamily/Winged helix DNA-binding domain"/>
    <property type="match status" value="1"/>
</dbReference>
<dbReference type="CDD" id="cd04171">
    <property type="entry name" value="SelB"/>
    <property type="match status" value="1"/>
</dbReference>
<evidence type="ECO:0000313" key="10">
    <source>
        <dbReference type="EMBL" id="PIY32559.1"/>
    </source>
</evidence>
<dbReference type="SUPFAM" id="SSF46785">
    <property type="entry name" value="Winged helix' DNA-binding domain"/>
    <property type="match status" value="1"/>
</dbReference>
<dbReference type="InterPro" id="IPR057335">
    <property type="entry name" value="Beta-barrel_SelB"/>
</dbReference>
<gene>
    <name evidence="10" type="primary">selB</name>
    <name evidence="10" type="ORF">COZ07_05315</name>
</gene>
<evidence type="ECO:0000256" key="2">
    <source>
        <dbReference type="ARBA" id="ARBA00015953"/>
    </source>
</evidence>
<dbReference type="GO" id="GO:0001514">
    <property type="term" value="P:selenocysteine incorporation"/>
    <property type="evidence" value="ECO:0007669"/>
    <property type="project" value="InterPro"/>
</dbReference>
<dbReference type="Gene3D" id="2.40.30.10">
    <property type="entry name" value="Translation factors"/>
    <property type="match status" value="1"/>
</dbReference>
<evidence type="ECO:0000256" key="6">
    <source>
        <dbReference type="ARBA" id="ARBA00023134"/>
    </source>
</evidence>
<dbReference type="SUPFAM" id="SSF50447">
    <property type="entry name" value="Translation proteins"/>
    <property type="match status" value="1"/>
</dbReference>
<dbReference type="InterPro" id="IPR036388">
    <property type="entry name" value="WH-like_DNA-bd_sf"/>
</dbReference>
<dbReference type="CDD" id="cd03696">
    <property type="entry name" value="SelB_II"/>
    <property type="match status" value="1"/>
</dbReference>
<evidence type="ECO:0000256" key="8">
    <source>
        <dbReference type="ARBA" id="ARBA00031615"/>
    </source>
</evidence>
<dbReference type="PANTHER" id="PTHR43721">
    <property type="entry name" value="ELONGATION FACTOR TU-RELATED"/>
    <property type="match status" value="1"/>
</dbReference>
<accession>A0A2M7PPL6</accession>
<dbReference type="Proteomes" id="UP000230646">
    <property type="component" value="Unassembled WGS sequence"/>
</dbReference>
<comment type="function">
    <text evidence="7">Translation factor necessary for the incorporation of selenocysteine into proteins. It probably replaces EF-Tu for the insertion of selenocysteine directed by the UGA codon. SelB binds GTP and GDP.</text>
</comment>
<dbReference type="PANTHER" id="PTHR43721:SF22">
    <property type="entry name" value="ELONGATION FACTOR TU, MITOCHONDRIAL"/>
    <property type="match status" value="1"/>
</dbReference>
<dbReference type="Gene3D" id="3.40.50.300">
    <property type="entry name" value="P-loop containing nucleotide triphosphate hydrolases"/>
    <property type="match status" value="1"/>
</dbReference>
<comment type="caution">
    <text evidence="10">The sequence shown here is derived from an EMBL/GenBank/DDBJ whole genome shotgun (WGS) entry which is preliminary data.</text>
</comment>
<dbReference type="NCBIfam" id="TIGR00231">
    <property type="entry name" value="small_GTP"/>
    <property type="match status" value="1"/>
</dbReference>
<dbReference type="SUPFAM" id="SSF50465">
    <property type="entry name" value="EF-Tu/eEF-1alpha/eIF2-gamma C-terminal domain"/>
    <property type="match status" value="1"/>
</dbReference>
<dbReference type="SUPFAM" id="SSF52540">
    <property type="entry name" value="P-loop containing nucleoside triphosphate hydrolases"/>
    <property type="match status" value="1"/>
</dbReference>
<feature type="domain" description="Tr-type G" evidence="9">
    <location>
        <begin position="1"/>
        <end position="172"/>
    </location>
</feature>
<dbReference type="InterPro" id="IPR000795">
    <property type="entry name" value="T_Tr_GTP-bd_dom"/>
</dbReference>
<comment type="subcellular location">
    <subcellularLocation>
        <location evidence="1">Cytoplasm</location>
    </subcellularLocation>
</comment>
<reference evidence="10 11" key="1">
    <citation type="submission" date="2017-09" db="EMBL/GenBank/DDBJ databases">
        <title>Depth-based differentiation of microbial function through sediment-hosted aquifers and enrichment of novel symbionts in the deep terrestrial subsurface.</title>
        <authorList>
            <person name="Probst A.J."/>
            <person name="Ladd B."/>
            <person name="Jarett J.K."/>
            <person name="Geller-Mcgrath D.E."/>
            <person name="Sieber C.M."/>
            <person name="Emerson J.B."/>
            <person name="Anantharaman K."/>
            <person name="Thomas B.C."/>
            <person name="Malmstrom R."/>
            <person name="Stieglmeier M."/>
            <person name="Klingl A."/>
            <person name="Woyke T."/>
            <person name="Ryan C.M."/>
            <person name="Banfield J.F."/>
        </authorList>
    </citation>
    <scope>NUCLEOTIDE SEQUENCE [LARGE SCALE GENOMIC DNA]</scope>
    <source>
        <strain evidence="10">CG_4_10_14_3_um_filter_34_13</strain>
    </source>
</reference>
<dbReference type="PROSITE" id="PS51722">
    <property type="entry name" value="G_TR_2"/>
    <property type="match status" value="1"/>
</dbReference>
<dbReference type="InterPro" id="IPR009001">
    <property type="entry name" value="Transl_elong_EF1A/Init_IF2_C"/>
</dbReference>
<evidence type="ECO:0000256" key="4">
    <source>
        <dbReference type="ARBA" id="ARBA00022741"/>
    </source>
</evidence>
<evidence type="ECO:0000313" key="11">
    <source>
        <dbReference type="Proteomes" id="UP000230646"/>
    </source>
</evidence>
<evidence type="ECO:0000256" key="7">
    <source>
        <dbReference type="ARBA" id="ARBA00025526"/>
    </source>
</evidence>
<dbReference type="GO" id="GO:0005525">
    <property type="term" value="F:GTP binding"/>
    <property type="evidence" value="ECO:0007669"/>
    <property type="project" value="UniProtKB-KW"/>
</dbReference>
<evidence type="ECO:0000256" key="1">
    <source>
        <dbReference type="ARBA" id="ARBA00004496"/>
    </source>
</evidence>
<evidence type="ECO:0000256" key="5">
    <source>
        <dbReference type="ARBA" id="ARBA00022917"/>
    </source>
</evidence>
<dbReference type="InterPro" id="IPR036390">
    <property type="entry name" value="WH_DNA-bd_sf"/>
</dbReference>
<dbReference type="RefSeq" id="WP_406607559.1">
    <property type="nucleotide sequence ID" value="NZ_PFKO01000203.1"/>
</dbReference>
<dbReference type="EMBL" id="PFKO01000203">
    <property type="protein sequence ID" value="PIY32559.1"/>
    <property type="molecule type" value="Genomic_DNA"/>
</dbReference>
<dbReference type="Pfam" id="PF09107">
    <property type="entry name" value="WHD_3rd_SelB"/>
    <property type="match status" value="1"/>
</dbReference>
<dbReference type="InterPro" id="IPR009000">
    <property type="entry name" value="Transl_B-barrel_sf"/>
</dbReference>
<dbReference type="Pfam" id="PF03144">
    <property type="entry name" value="GTP_EFTU_D2"/>
    <property type="match status" value="1"/>
</dbReference>
<dbReference type="Pfam" id="PF00009">
    <property type="entry name" value="GTP_EFTU"/>
    <property type="match status" value="1"/>
</dbReference>
<keyword evidence="4" id="KW-0547">Nucleotide-binding</keyword>
<dbReference type="InterPro" id="IPR004161">
    <property type="entry name" value="EFTu-like_2"/>
</dbReference>
<proteinExistence type="predicted"/>
<keyword evidence="3" id="KW-0963">Cytoplasm</keyword>
<dbReference type="AlphaFoldDB" id="A0A2M7PPL6"/>
<dbReference type="InterPro" id="IPR015191">
    <property type="entry name" value="SelB_WHD4"/>
</dbReference>
<dbReference type="InterPro" id="IPR050055">
    <property type="entry name" value="EF-Tu_GTPase"/>
</dbReference>
<dbReference type="Gene3D" id="1.10.10.2770">
    <property type="match status" value="1"/>
</dbReference>
<dbReference type="Pfam" id="PF25461">
    <property type="entry name" value="Beta-barrel_SelB"/>
    <property type="match status" value="1"/>
</dbReference>
<keyword evidence="6" id="KW-0342">GTP-binding</keyword>
<dbReference type="NCBIfam" id="TIGR00475">
    <property type="entry name" value="selB"/>
    <property type="match status" value="1"/>
</dbReference>
<dbReference type="InterPro" id="IPR027417">
    <property type="entry name" value="P-loop_NTPase"/>
</dbReference>
<name>A0A2M7PPL6_9BACT</name>
<keyword evidence="10" id="KW-0251">Elongation factor</keyword>
<evidence type="ECO:0000256" key="3">
    <source>
        <dbReference type="ARBA" id="ARBA00022490"/>
    </source>
</evidence>
<dbReference type="GO" id="GO:0003746">
    <property type="term" value="F:translation elongation factor activity"/>
    <property type="evidence" value="ECO:0007669"/>
    <property type="project" value="UniProtKB-KW"/>
</dbReference>
<dbReference type="InterPro" id="IPR004535">
    <property type="entry name" value="Transl_elong_SelB"/>
</dbReference>
<dbReference type="InterPro" id="IPR005225">
    <property type="entry name" value="Small_GTP-bd"/>
</dbReference>
<organism evidence="10 11">
    <name type="scientific">Candidatus Infernicultor aquiphilus</name>
    <dbReference type="NCBI Taxonomy" id="1805029"/>
    <lineage>
        <taxon>Bacteria</taxon>
        <taxon>Pseudomonadati</taxon>
        <taxon>Atribacterota</taxon>
        <taxon>Candidatus Phoenicimicrobiia</taxon>
        <taxon>Candidatus Pheonicimicrobiales</taxon>
        <taxon>Candidatus Phoenicimicrobiaceae</taxon>
        <taxon>Candidatus Infernicultor</taxon>
    </lineage>
</organism>
<keyword evidence="5" id="KW-0648">Protein biosynthesis</keyword>
<evidence type="ECO:0000259" key="9">
    <source>
        <dbReference type="PROSITE" id="PS51722"/>
    </source>
</evidence>